<name>A0A8I1WHN4_BACIU</name>
<organism evidence="2 3">
    <name type="scientific">Bacillus subtilis</name>
    <dbReference type="NCBI Taxonomy" id="1423"/>
    <lineage>
        <taxon>Bacteria</taxon>
        <taxon>Bacillati</taxon>
        <taxon>Bacillota</taxon>
        <taxon>Bacilli</taxon>
        <taxon>Bacillales</taxon>
        <taxon>Bacillaceae</taxon>
        <taxon>Bacillus</taxon>
    </lineage>
</organism>
<comment type="caution">
    <text evidence="2">The sequence shown here is derived from an EMBL/GenBank/DDBJ whole genome shotgun (WGS) entry which is preliminary data.</text>
</comment>
<dbReference type="EMBL" id="JAGFPW010000034">
    <property type="protein sequence ID" value="MBO3796849.1"/>
    <property type="molecule type" value="Genomic_DNA"/>
</dbReference>
<dbReference type="AlphaFoldDB" id="A0A8I1WHN4"/>
<protein>
    <submittedName>
        <fullName evidence="2">M15 family metallopeptidase</fullName>
    </submittedName>
</protein>
<sequence length="223" mass="24607">MTMYYYTRNMDNINKLADNTKAAAKKLLAYAEKNKIGVLIYETIRTEAQQRQNVNKGVSQTMKSYHLVGQALDFVPTGGYSKSDTKWNGYGAADIKKFIAYAKSIGFEWGGDWKGFVDQPHLQFNYKGYGTDTFGKKVSSTPSKSTNSGIKSVGKIKIVGVSNAAIIMDKPDRIKAKNVGTIGLGKTIDIAGSVRGSNNSKGYWEIIHNGKRRYVSGQYGKMV</sequence>
<feature type="domain" description="Peptidase M15C" evidence="1">
    <location>
        <begin position="59"/>
        <end position="123"/>
    </location>
</feature>
<dbReference type="Gene3D" id="3.30.1380.10">
    <property type="match status" value="1"/>
</dbReference>
<dbReference type="GO" id="GO:0008233">
    <property type="term" value="F:peptidase activity"/>
    <property type="evidence" value="ECO:0007669"/>
    <property type="project" value="InterPro"/>
</dbReference>
<reference evidence="2" key="1">
    <citation type="submission" date="2021-03" db="EMBL/GenBank/DDBJ databases">
        <title>Isolation of Bacillus subtilis from fermented food sample.</title>
        <authorList>
            <person name="Lakshmanan V."/>
            <person name="Athira K."/>
            <person name="Rajagopal K."/>
        </authorList>
    </citation>
    <scope>NUCLEOTIDE SEQUENCE</scope>
    <source>
        <strain evidence="2">S1</strain>
    </source>
</reference>
<dbReference type="CDD" id="cd14845">
    <property type="entry name" value="L-Ala-D-Glu_peptidase_like"/>
    <property type="match status" value="1"/>
</dbReference>
<dbReference type="InterPro" id="IPR039561">
    <property type="entry name" value="Peptidase_M15C"/>
</dbReference>
<proteinExistence type="predicted"/>
<evidence type="ECO:0000313" key="2">
    <source>
        <dbReference type="EMBL" id="MBO3796849.1"/>
    </source>
</evidence>
<dbReference type="Proteomes" id="UP000665181">
    <property type="component" value="Unassembled WGS sequence"/>
</dbReference>
<dbReference type="Pfam" id="PF13539">
    <property type="entry name" value="Peptidase_M15_4"/>
    <property type="match status" value="1"/>
</dbReference>
<evidence type="ECO:0000313" key="3">
    <source>
        <dbReference type="Proteomes" id="UP000665181"/>
    </source>
</evidence>
<dbReference type="InterPro" id="IPR009045">
    <property type="entry name" value="Zn_M74/Hedgehog-like"/>
</dbReference>
<gene>
    <name evidence="2" type="ORF">J5227_21670</name>
</gene>
<evidence type="ECO:0000259" key="1">
    <source>
        <dbReference type="Pfam" id="PF13539"/>
    </source>
</evidence>
<accession>A0A8I1WHN4</accession>
<dbReference type="SUPFAM" id="SSF55166">
    <property type="entry name" value="Hedgehog/DD-peptidase"/>
    <property type="match status" value="1"/>
</dbReference>